<dbReference type="OrthoDB" id="9815602at2"/>
<reference evidence="5 6" key="1">
    <citation type="submission" date="2016-03" db="EMBL/GenBank/DDBJ databases">
        <title>Acetic acid bacteria sequencing.</title>
        <authorList>
            <person name="Brandt J."/>
            <person name="Jakob F."/>
            <person name="Vogel R.F."/>
        </authorList>
    </citation>
    <scope>NUCLEOTIDE SEQUENCE [LARGE SCALE GENOMIC DNA]</scope>
    <source>
        <strain evidence="5 6">TMW2.1153</strain>
    </source>
</reference>
<evidence type="ECO:0000256" key="3">
    <source>
        <dbReference type="ARBA" id="ARBA00022729"/>
    </source>
</evidence>
<feature type="signal peptide" evidence="4">
    <location>
        <begin position="1"/>
        <end position="26"/>
    </location>
</feature>
<dbReference type="AlphaFoldDB" id="A0A1U9KEP2"/>
<dbReference type="Proteomes" id="UP000188937">
    <property type="component" value="Chromosome"/>
</dbReference>
<sequence length="325" mass="35362">MKLRSGLKRLVLAVSLSLATLGSAQAAPLQIGFSDWPGFVAWQIAIEKNWFKEAGVDVNFQWFDYSASLDAYTAGKLDAVSATNGDMLVTGASGRKSIIILVNDYSDGNDMIVAVPGINSLTELKGKKIAVETGLVDHLMLLTALKQVGLSEKDVTLVNTKTNETPQVLASGSVAAIAAWQPSSGQALREVPGSRPIFTSREAPGLIYDVLAVSPESLKEHKEEWKRLISVWERVVAYIRDPKTRNDAVAIMSARVGLPPASYTKLLKGTHLLTIEDNREIYKRTEGLSSLLGSTRNADAFNVRYDVYKTPQNVPSYLNASLIQP</sequence>
<organism evidence="5 6">
    <name type="scientific">Acetobacter aceti</name>
    <dbReference type="NCBI Taxonomy" id="435"/>
    <lineage>
        <taxon>Bacteria</taxon>
        <taxon>Pseudomonadati</taxon>
        <taxon>Pseudomonadota</taxon>
        <taxon>Alphaproteobacteria</taxon>
        <taxon>Acetobacterales</taxon>
        <taxon>Acetobacteraceae</taxon>
        <taxon>Acetobacter</taxon>
        <taxon>Acetobacter subgen. Acetobacter</taxon>
    </lineage>
</organism>
<dbReference type="eggNOG" id="COG0715">
    <property type="taxonomic scope" value="Bacteria"/>
</dbReference>
<protein>
    <submittedName>
        <fullName evidence="5">ABC transporter substrate-binding protein</fullName>
    </submittedName>
</protein>
<comment type="subcellular location">
    <subcellularLocation>
        <location evidence="1">Periplasm</location>
    </subcellularLocation>
</comment>
<dbReference type="PANTHER" id="PTHR30024">
    <property type="entry name" value="ALIPHATIC SULFONATES-BINDING PROTEIN-RELATED"/>
    <property type="match status" value="1"/>
</dbReference>
<dbReference type="CDD" id="cd13563">
    <property type="entry name" value="PBP2_SsuA_like_6"/>
    <property type="match status" value="1"/>
</dbReference>
<dbReference type="STRING" id="435.A0U92_05050"/>
<dbReference type="EMBL" id="CP014692">
    <property type="protein sequence ID" value="AQS84246.1"/>
    <property type="molecule type" value="Genomic_DNA"/>
</dbReference>
<accession>A0A1U9KEP2</accession>
<dbReference type="Pfam" id="PF13379">
    <property type="entry name" value="NMT1_2"/>
    <property type="match status" value="1"/>
</dbReference>
<dbReference type="KEGG" id="aace:A0U92_05050"/>
<gene>
    <name evidence="5" type="ORF">A0U92_05050</name>
</gene>
<evidence type="ECO:0000256" key="2">
    <source>
        <dbReference type="ARBA" id="ARBA00010742"/>
    </source>
</evidence>
<dbReference type="Gene3D" id="3.40.190.10">
    <property type="entry name" value="Periplasmic binding protein-like II"/>
    <property type="match status" value="2"/>
</dbReference>
<dbReference type="PANTHER" id="PTHR30024:SF47">
    <property type="entry name" value="TAURINE-BINDING PERIPLASMIC PROTEIN"/>
    <property type="match status" value="1"/>
</dbReference>
<keyword evidence="3 4" id="KW-0732">Signal</keyword>
<feature type="chain" id="PRO_5013228200" evidence="4">
    <location>
        <begin position="27"/>
        <end position="325"/>
    </location>
</feature>
<evidence type="ECO:0000256" key="4">
    <source>
        <dbReference type="SAM" id="SignalP"/>
    </source>
</evidence>
<dbReference type="SUPFAM" id="SSF53850">
    <property type="entry name" value="Periplasmic binding protein-like II"/>
    <property type="match status" value="1"/>
</dbReference>
<dbReference type="RefSeq" id="WP_077812288.1">
    <property type="nucleotide sequence ID" value="NZ_CP014692.1"/>
</dbReference>
<evidence type="ECO:0000256" key="1">
    <source>
        <dbReference type="ARBA" id="ARBA00004418"/>
    </source>
</evidence>
<comment type="similarity">
    <text evidence="2">Belongs to the bacterial solute-binding protein SsuA/TauA family.</text>
</comment>
<proteinExistence type="inferred from homology"/>
<name>A0A1U9KEP2_ACEAC</name>
<evidence type="ECO:0000313" key="5">
    <source>
        <dbReference type="EMBL" id="AQS84246.1"/>
    </source>
</evidence>
<evidence type="ECO:0000313" key="6">
    <source>
        <dbReference type="Proteomes" id="UP000188937"/>
    </source>
</evidence>
<keyword evidence="6" id="KW-1185">Reference proteome</keyword>
<dbReference type="GO" id="GO:0042597">
    <property type="term" value="C:periplasmic space"/>
    <property type="evidence" value="ECO:0007669"/>
    <property type="project" value="UniProtKB-SubCell"/>
</dbReference>